<organism evidence="3 4">
    <name type="scientific">Clostridium manihotivorum</name>
    <dbReference type="NCBI Taxonomy" id="2320868"/>
    <lineage>
        <taxon>Bacteria</taxon>
        <taxon>Bacillati</taxon>
        <taxon>Bacillota</taxon>
        <taxon>Clostridia</taxon>
        <taxon>Eubacteriales</taxon>
        <taxon>Clostridiaceae</taxon>
        <taxon>Clostridium</taxon>
    </lineage>
</organism>
<evidence type="ECO:0000256" key="1">
    <source>
        <dbReference type="ARBA" id="ARBA00022500"/>
    </source>
</evidence>
<dbReference type="InterPro" id="IPR028051">
    <property type="entry name" value="CheX-like_dom"/>
</dbReference>
<gene>
    <name evidence="3" type="ORF">C1I91_09375</name>
</gene>
<proteinExistence type="predicted"/>
<protein>
    <submittedName>
        <fullName evidence="3">Chemotaxis protein CheX</fullName>
    </submittedName>
</protein>
<dbReference type="Gene3D" id="3.40.1550.10">
    <property type="entry name" value="CheC-like"/>
    <property type="match status" value="1"/>
</dbReference>
<dbReference type="AlphaFoldDB" id="A0A3R5TF38"/>
<evidence type="ECO:0000259" key="2">
    <source>
        <dbReference type="Pfam" id="PF13690"/>
    </source>
</evidence>
<keyword evidence="1" id="KW-0145">Chemotaxis</keyword>
<dbReference type="SUPFAM" id="SSF103039">
    <property type="entry name" value="CheC-like"/>
    <property type="match status" value="1"/>
</dbReference>
<accession>A0A3R5TF38</accession>
<dbReference type="KEGG" id="cmah:C1I91_09375"/>
<dbReference type="EMBL" id="CP025746">
    <property type="protein sequence ID" value="QAA31840.1"/>
    <property type="molecule type" value="Genomic_DNA"/>
</dbReference>
<evidence type="ECO:0000313" key="3">
    <source>
        <dbReference type="EMBL" id="QAA31840.1"/>
    </source>
</evidence>
<dbReference type="RefSeq" id="WP_128212635.1">
    <property type="nucleotide sequence ID" value="NZ_CP025746.1"/>
</dbReference>
<dbReference type="GO" id="GO:0006935">
    <property type="term" value="P:chemotaxis"/>
    <property type="evidence" value="ECO:0007669"/>
    <property type="project" value="UniProtKB-KW"/>
</dbReference>
<dbReference type="OrthoDB" id="9788100at2"/>
<dbReference type="PANTHER" id="PTHR39452">
    <property type="entry name" value="CHEY-P PHOSPHATASE CHEX"/>
    <property type="match status" value="1"/>
</dbReference>
<dbReference type="InterPro" id="IPR038756">
    <property type="entry name" value="CheX-like"/>
</dbReference>
<keyword evidence="4" id="KW-1185">Reference proteome</keyword>
<dbReference type="Pfam" id="PF13690">
    <property type="entry name" value="CheX"/>
    <property type="match status" value="1"/>
</dbReference>
<sequence length="155" mass="16743">MKVEYINPIIEASKNVINQITGLNPSLGKIYRKQVPYSVDTIVVLIGLTGEIQGSVNVSLNKGLALKIVSAMMGGMEVKELDELAKSAISELCNMILGNAATIFYSNNINIDITPPIIMTGSNIEVSQANSVVISVPLNFDNGDKLELDISYKEK</sequence>
<dbReference type="Proteomes" id="UP000286268">
    <property type="component" value="Chromosome"/>
</dbReference>
<name>A0A3R5TF38_9CLOT</name>
<dbReference type="PANTHER" id="PTHR39452:SF1">
    <property type="entry name" value="CHEY-P PHOSPHATASE CHEX"/>
    <property type="match status" value="1"/>
</dbReference>
<reference evidence="3 4" key="1">
    <citation type="submission" date="2018-01" db="EMBL/GenBank/DDBJ databases">
        <title>Genome Sequencing and Assembly of Anaerobacter polyendosporus strain CT4.</title>
        <authorList>
            <person name="Tachaapaikoon C."/>
            <person name="Sutheeworapong S."/>
            <person name="Jenjaroenpun P."/>
            <person name="Wongsurawat T."/>
            <person name="Nookeaw I."/>
            <person name="Cheawchanlertfa P."/>
            <person name="Kosugi A."/>
            <person name="Cheevadhanarak S."/>
            <person name="Ratanakhanokchai K."/>
        </authorList>
    </citation>
    <scope>NUCLEOTIDE SEQUENCE [LARGE SCALE GENOMIC DNA]</scope>
    <source>
        <strain evidence="3 4">CT4</strain>
    </source>
</reference>
<feature type="domain" description="Chemotaxis phosphatase CheX-like" evidence="2">
    <location>
        <begin position="42"/>
        <end position="134"/>
    </location>
</feature>
<dbReference type="InterPro" id="IPR028976">
    <property type="entry name" value="CheC-like_sf"/>
</dbReference>
<dbReference type="CDD" id="cd17906">
    <property type="entry name" value="CheX"/>
    <property type="match status" value="1"/>
</dbReference>
<evidence type="ECO:0000313" key="4">
    <source>
        <dbReference type="Proteomes" id="UP000286268"/>
    </source>
</evidence>